<dbReference type="EMBL" id="VGIY01000534">
    <property type="protein sequence ID" value="MBM3318898.1"/>
    <property type="molecule type" value="Genomic_DNA"/>
</dbReference>
<feature type="signal peptide" evidence="1">
    <location>
        <begin position="1"/>
        <end position="24"/>
    </location>
</feature>
<feature type="chain" id="PRO_5037206966" evidence="1">
    <location>
        <begin position="25"/>
        <end position="260"/>
    </location>
</feature>
<name>A0A937XFE8_UNCEI</name>
<evidence type="ECO:0000313" key="2">
    <source>
        <dbReference type="EMBL" id="MBM3318898.1"/>
    </source>
</evidence>
<organism evidence="2 3">
    <name type="scientific">Eiseniibacteriota bacterium</name>
    <dbReference type="NCBI Taxonomy" id="2212470"/>
    <lineage>
        <taxon>Bacteria</taxon>
        <taxon>Candidatus Eiseniibacteriota</taxon>
    </lineage>
</organism>
<protein>
    <submittedName>
        <fullName evidence="2">Uncharacterized protein</fullName>
    </submittedName>
</protein>
<evidence type="ECO:0000256" key="1">
    <source>
        <dbReference type="SAM" id="SignalP"/>
    </source>
</evidence>
<accession>A0A937XFE8</accession>
<comment type="caution">
    <text evidence="2">The sequence shown here is derived from an EMBL/GenBank/DDBJ whole genome shotgun (WGS) entry which is preliminary data.</text>
</comment>
<reference evidence="2" key="1">
    <citation type="submission" date="2019-03" db="EMBL/GenBank/DDBJ databases">
        <title>Lake Tanganyika Metagenome-Assembled Genomes (MAGs).</title>
        <authorList>
            <person name="Tran P."/>
        </authorList>
    </citation>
    <scope>NUCLEOTIDE SEQUENCE</scope>
    <source>
        <strain evidence="2">M_DeepCast_400m_m2_100</strain>
    </source>
</reference>
<dbReference type="AlphaFoldDB" id="A0A937XFE8"/>
<keyword evidence="1" id="KW-0732">Signal</keyword>
<proteinExistence type="predicted"/>
<sequence>MTLSIRGSCAAVGLLVLCGARAVAGPHAGGIVLAHLNPAIEYTSSVSSYQGMSGLEECKKAIVEGRVDAERAQVWFVLASFENSRGPVNLGGAGFGFGDYDGSRLQFSGFGPCNDGFLELPSNGWPGPREGTALVFQDPRRRDVEELYWFASYAYGIVTVPLAPAPHFPSSQFASRDTPPVEDEAEDFGSIGFGTPGYNPCGQVSARGACCLFSRCAQMTRDECEGRGGRYLGDNTACFPDPCAEEQIQTTWGTLKKIYE</sequence>
<dbReference type="Proteomes" id="UP000748308">
    <property type="component" value="Unassembled WGS sequence"/>
</dbReference>
<gene>
    <name evidence="2" type="ORF">FJY75_13705</name>
</gene>
<evidence type="ECO:0000313" key="3">
    <source>
        <dbReference type="Proteomes" id="UP000748308"/>
    </source>
</evidence>